<dbReference type="InterPro" id="IPR004441">
    <property type="entry name" value="rRNA_MeTrfase_TrmH"/>
</dbReference>
<gene>
    <name evidence="5" type="ORF">EDC39_1146</name>
</gene>
<keyword evidence="3 5" id="KW-0808">Transferase</keyword>
<name>A0A5D3WF71_9BACT</name>
<proteinExistence type="inferred from homology"/>
<dbReference type="EMBL" id="VNIB01000014">
    <property type="protein sequence ID" value="TYO96301.1"/>
    <property type="molecule type" value="Genomic_DNA"/>
</dbReference>
<dbReference type="Gene3D" id="3.40.1280.10">
    <property type="match status" value="1"/>
</dbReference>
<dbReference type="AlphaFoldDB" id="A0A5D3WF71"/>
<dbReference type="Pfam" id="PF00588">
    <property type="entry name" value="SpoU_methylase"/>
    <property type="match status" value="1"/>
</dbReference>
<dbReference type="InterPro" id="IPR029026">
    <property type="entry name" value="tRNA_m1G_MTases_N"/>
</dbReference>
<evidence type="ECO:0000313" key="6">
    <source>
        <dbReference type="Proteomes" id="UP000324159"/>
    </source>
</evidence>
<dbReference type="NCBIfam" id="TIGR00186">
    <property type="entry name" value="rRNA_methyl_3"/>
    <property type="match status" value="1"/>
</dbReference>
<dbReference type="InterPro" id="IPR001537">
    <property type="entry name" value="SpoU_MeTrfase"/>
</dbReference>
<dbReference type="PANTHER" id="PTHR46429:SF1">
    <property type="entry name" value="23S RRNA (GUANOSINE-2'-O-)-METHYLTRANSFERASE RLMB"/>
    <property type="match status" value="1"/>
</dbReference>
<dbReference type="GO" id="GO:0008173">
    <property type="term" value="F:RNA methyltransferase activity"/>
    <property type="evidence" value="ECO:0007669"/>
    <property type="project" value="InterPro"/>
</dbReference>
<dbReference type="GO" id="GO:0006396">
    <property type="term" value="P:RNA processing"/>
    <property type="evidence" value="ECO:0007669"/>
    <property type="project" value="InterPro"/>
</dbReference>
<dbReference type="InterPro" id="IPR029028">
    <property type="entry name" value="Alpha/beta_knot_MTases"/>
</dbReference>
<dbReference type="GO" id="GO:0005829">
    <property type="term" value="C:cytosol"/>
    <property type="evidence" value="ECO:0007669"/>
    <property type="project" value="TreeGrafter"/>
</dbReference>
<sequence length="248" mass="27057">MADLVCGINPVREALSGGMRRALRLLVAEGGKNRRIEPLLRLAEERGVSVGRRPRGELDRLCGGLRHQDVVLLLEPFRYCPFEDLLDRWRASGRHAFFLLLDGVTDPHNLGAIARSAEVAGCHGLILPRDRSCPVTAVAERAAAGALNHLPVCRVTNLARTMDELRRQGIWLYGLAGEDEAVNLFEVDLGGDVALVVGAEGRGLRPNIRGRCDRLLAIPMFGRVSSLNASVAAGIALFEVVRQKFRDG</sequence>
<evidence type="ECO:0000259" key="4">
    <source>
        <dbReference type="SMART" id="SM00967"/>
    </source>
</evidence>
<dbReference type="Pfam" id="PF08032">
    <property type="entry name" value="SpoU_sub_bind"/>
    <property type="match status" value="1"/>
</dbReference>
<dbReference type="OrthoDB" id="9785673at2"/>
<reference evidence="5 6" key="1">
    <citation type="submission" date="2019-07" db="EMBL/GenBank/DDBJ databases">
        <title>Genomic Encyclopedia of Type Strains, Phase IV (KMG-IV): sequencing the most valuable type-strain genomes for metagenomic binning, comparative biology and taxonomic classification.</title>
        <authorList>
            <person name="Goeker M."/>
        </authorList>
    </citation>
    <scope>NUCLEOTIDE SEQUENCE [LARGE SCALE GENOMIC DNA]</scope>
    <source>
        <strain evidence="5 6">SS015</strain>
    </source>
</reference>
<dbReference type="InterPro" id="IPR029064">
    <property type="entry name" value="Ribosomal_eL30-like_sf"/>
</dbReference>
<dbReference type="RefSeq" id="WP_148896775.1">
    <property type="nucleotide sequence ID" value="NZ_VNIB01000014.1"/>
</dbReference>
<keyword evidence="6" id="KW-1185">Reference proteome</keyword>
<dbReference type="GO" id="GO:0003723">
    <property type="term" value="F:RNA binding"/>
    <property type="evidence" value="ECO:0007669"/>
    <property type="project" value="InterPro"/>
</dbReference>
<dbReference type="SMART" id="SM00967">
    <property type="entry name" value="SpoU_sub_bind"/>
    <property type="match status" value="1"/>
</dbReference>
<keyword evidence="2 5" id="KW-0489">Methyltransferase</keyword>
<comment type="caution">
    <text evidence="5">The sequence shown here is derived from an EMBL/GenBank/DDBJ whole genome shotgun (WGS) entry which is preliminary data.</text>
</comment>
<evidence type="ECO:0000256" key="1">
    <source>
        <dbReference type="ARBA" id="ARBA00007228"/>
    </source>
</evidence>
<dbReference type="CDD" id="cd18103">
    <property type="entry name" value="SpoU-like_RlmB"/>
    <property type="match status" value="1"/>
</dbReference>
<dbReference type="PANTHER" id="PTHR46429">
    <property type="entry name" value="23S RRNA (GUANOSINE-2'-O-)-METHYLTRANSFERASE RLMB"/>
    <property type="match status" value="1"/>
</dbReference>
<dbReference type="FunFam" id="3.40.1280.10:FF:000008">
    <property type="entry name" value="Group 3 RNA methyltransferase TrmH"/>
    <property type="match status" value="1"/>
</dbReference>
<accession>A0A5D3WF71</accession>
<dbReference type="GO" id="GO:0032259">
    <property type="term" value="P:methylation"/>
    <property type="evidence" value="ECO:0007669"/>
    <property type="project" value="UniProtKB-KW"/>
</dbReference>
<dbReference type="Proteomes" id="UP000324159">
    <property type="component" value="Unassembled WGS sequence"/>
</dbReference>
<dbReference type="Gene3D" id="3.30.1330.30">
    <property type="match status" value="1"/>
</dbReference>
<feature type="domain" description="RNA 2-O ribose methyltransferase substrate binding" evidence="4">
    <location>
        <begin position="4"/>
        <end position="80"/>
    </location>
</feature>
<dbReference type="InterPro" id="IPR013123">
    <property type="entry name" value="SpoU_subst-bd"/>
</dbReference>
<dbReference type="SUPFAM" id="SSF55315">
    <property type="entry name" value="L30e-like"/>
    <property type="match status" value="1"/>
</dbReference>
<organism evidence="5 6">
    <name type="scientific">Geothermobacter ehrlichii</name>
    <dbReference type="NCBI Taxonomy" id="213224"/>
    <lineage>
        <taxon>Bacteria</taxon>
        <taxon>Pseudomonadati</taxon>
        <taxon>Thermodesulfobacteriota</taxon>
        <taxon>Desulfuromonadia</taxon>
        <taxon>Desulfuromonadales</taxon>
        <taxon>Geothermobacteraceae</taxon>
        <taxon>Geothermobacter</taxon>
    </lineage>
</organism>
<evidence type="ECO:0000256" key="3">
    <source>
        <dbReference type="ARBA" id="ARBA00022679"/>
    </source>
</evidence>
<protein>
    <submittedName>
        <fullName evidence="5">23S rRNA (Guanosine2251-2'-O)-methyltransferase</fullName>
    </submittedName>
</protein>
<evidence type="ECO:0000313" key="5">
    <source>
        <dbReference type="EMBL" id="TYO96301.1"/>
    </source>
</evidence>
<dbReference type="SUPFAM" id="SSF75217">
    <property type="entry name" value="alpha/beta knot"/>
    <property type="match status" value="1"/>
</dbReference>
<evidence type="ECO:0000256" key="2">
    <source>
        <dbReference type="ARBA" id="ARBA00022603"/>
    </source>
</evidence>
<comment type="similarity">
    <text evidence="1">Belongs to the class IV-like SAM-binding methyltransferase superfamily. RNA methyltransferase TrmH family.</text>
</comment>